<proteinExistence type="predicted"/>
<evidence type="ECO:0000313" key="1">
    <source>
        <dbReference type="EMBL" id="PDX60581.1"/>
    </source>
</evidence>
<name>A0ACC9CXS3_9FIRM</name>
<dbReference type="Proteomes" id="UP000220959">
    <property type="component" value="Unassembled WGS sequence"/>
</dbReference>
<comment type="caution">
    <text evidence="1">The sequence shown here is derived from an EMBL/GenBank/DDBJ whole genome shotgun (WGS) entry which is preliminary data.</text>
</comment>
<organism evidence="1 2">
    <name type="scientific">Faecalibacterium langellae</name>
    <dbReference type="NCBI Taxonomy" id="3435293"/>
    <lineage>
        <taxon>Bacteria</taxon>
        <taxon>Bacillati</taxon>
        <taxon>Bacillota</taxon>
        <taxon>Clostridia</taxon>
        <taxon>Eubacteriales</taxon>
        <taxon>Oscillospiraceae</taxon>
        <taxon>Faecalibacterium</taxon>
    </lineage>
</organism>
<keyword evidence="2" id="KW-1185">Reference proteome</keyword>
<sequence>MATRRYCKNTVPGRQGRGKKYPAKVRADVVMAMIGSNSICAVARKYGVPESTIRSWMAEEAKQPDGAFAQARAEAAREIAARAALGARAQVGYLQQRVAENQRAADIRAKLEQRLDEDARSRRYEIGGLLKSEAEDLQDAAETGLVVRSAPGTYDRQLSDEERDELAKQLERYEAKAMTDKDAANIAAVLLTTAANAAALVPRDEGSSQSAAPAVLMEGQDRSEQQEVVLDGRGDV</sequence>
<evidence type="ECO:0000313" key="2">
    <source>
        <dbReference type="Proteomes" id="UP000220959"/>
    </source>
</evidence>
<accession>A0ACC9CXS3</accession>
<reference evidence="1 2" key="1">
    <citation type="journal article" date="2017" name="Front. Microbiol.">
        <title>New Insights into the Diversity of the Genus Faecalibacterium.</title>
        <authorList>
            <person name="Benevides L."/>
            <person name="Burman S."/>
            <person name="Martin R."/>
            <person name="Robert V."/>
            <person name="Thomas M."/>
            <person name="Miquel S."/>
            <person name="Chain F."/>
            <person name="Sokol H."/>
            <person name="Bermudez-Humaran L.G."/>
            <person name="Morrison M."/>
            <person name="Langella P."/>
            <person name="Azevedo V.A."/>
            <person name="Chatel J.M."/>
            <person name="Soares S."/>
        </authorList>
    </citation>
    <scope>NUCLEOTIDE SEQUENCE [LARGE SCALE GENOMIC DNA]</scope>
    <source>
        <strain evidence="2">CNCM I-4541</strain>
    </source>
</reference>
<dbReference type="EMBL" id="NMTR01000021">
    <property type="protein sequence ID" value="PDX60581.1"/>
    <property type="molecule type" value="Genomic_DNA"/>
</dbReference>
<gene>
    <name evidence="1" type="ORF">CGS49_11395</name>
</gene>
<protein>
    <submittedName>
        <fullName evidence="1">Uncharacterized protein</fullName>
    </submittedName>
</protein>